<proteinExistence type="inferred from homology"/>
<comment type="caution">
    <text evidence="11">The sequence shown here is derived from an EMBL/GenBank/DDBJ whole genome shotgun (WGS) entry which is preliminary data.</text>
</comment>
<dbReference type="Pfam" id="PF00575">
    <property type="entry name" value="S1"/>
    <property type="match status" value="1"/>
</dbReference>
<dbReference type="GO" id="GO:0000428">
    <property type="term" value="C:DNA-directed RNA polymerase complex"/>
    <property type="evidence" value="ECO:0007669"/>
    <property type="project" value="UniProtKB-KW"/>
</dbReference>
<evidence type="ECO:0000256" key="1">
    <source>
        <dbReference type="ARBA" id="ARBA00004123"/>
    </source>
</evidence>
<dbReference type="SUPFAM" id="SSF50249">
    <property type="entry name" value="Nucleic acid-binding proteins"/>
    <property type="match status" value="1"/>
</dbReference>
<dbReference type="Gene3D" id="2.40.50.140">
    <property type="entry name" value="Nucleic acid-binding proteins"/>
    <property type="match status" value="1"/>
</dbReference>
<dbReference type="InterPro" id="IPR045113">
    <property type="entry name" value="Rpb7-like"/>
</dbReference>
<dbReference type="PANTHER" id="PTHR12709:SF4">
    <property type="entry name" value="DNA-DIRECTED RNA POLYMERASE II SUBUNIT RPB7"/>
    <property type="match status" value="1"/>
</dbReference>
<dbReference type="InterPro" id="IPR003029">
    <property type="entry name" value="S1_domain"/>
</dbReference>
<comment type="similarity">
    <text evidence="2">Belongs to the eukaryotic RPB7/RPC8 RNA polymerase subunit family.</text>
</comment>
<dbReference type="SUPFAM" id="SSF88798">
    <property type="entry name" value="N-terminal, heterodimerisation domain of RBP7 (RpoE)"/>
    <property type="match status" value="1"/>
</dbReference>
<dbReference type="GO" id="GO:0005634">
    <property type="term" value="C:nucleus"/>
    <property type="evidence" value="ECO:0007669"/>
    <property type="project" value="UniProtKB-SubCell"/>
</dbReference>
<feature type="domain" description="RNA polymerase Rpb7-like N-terminal" evidence="10">
    <location>
        <begin position="200"/>
        <end position="245"/>
    </location>
</feature>
<dbReference type="InterPro" id="IPR036898">
    <property type="entry name" value="RNA_pol_Rpb7-like_N_sf"/>
</dbReference>
<dbReference type="FunFam" id="2.40.50.140:FF:000043">
    <property type="entry name" value="DNA-directed RNA polymerase II subunit RPB7"/>
    <property type="match status" value="1"/>
</dbReference>
<feature type="region of interest" description="Disordered" evidence="8">
    <location>
        <begin position="1"/>
        <end position="24"/>
    </location>
</feature>
<evidence type="ECO:0000313" key="11">
    <source>
        <dbReference type="EMBL" id="KAL3320009.1"/>
    </source>
</evidence>
<dbReference type="Gene3D" id="3.30.1490.120">
    <property type="entry name" value="RNA polymerase Rpb7-like, N-terminal domain"/>
    <property type="match status" value="1"/>
</dbReference>
<evidence type="ECO:0000313" key="12">
    <source>
        <dbReference type="Proteomes" id="UP001626550"/>
    </source>
</evidence>
<dbReference type="FunFam" id="3.30.1490.120:FF:000001">
    <property type="entry name" value="DNA-directed RNA polymerase II subunit RPB7"/>
    <property type="match status" value="1"/>
</dbReference>
<evidence type="ECO:0000259" key="10">
    <source>
        <dbReference type="Pfam" id="PF03876"/>
    </source>
</evidence>
<reference evidence="11 12" key="1">
    <citation type="submission" date="2024-11" db="EMBL/GenBank/DDBJ databases">
        <title>Adaptive evolution of stress response genes in parasites aligns with host niche diversity.</title>
        <authorList>
            <person name="Hahn C."/>
            <person name="Resl P."/>
        </authorList>
    </citation>
    <scope>NUCLEOTIDE SEQUENCE [LARGE SCALE GENOMIC DNA]</scope>
    <source>
        <strain evidence="11">EGGRZ-B1_66</strain>
        <tissue evidence="11">Body</tissue>
    </source>
</reference>
<evidence type="ECO:0000256" key="4">
    <source>
        <dbReference type="ARBA" id="ARBA00022478"/>
    </source>
</evidence>
<dbReference type="EMBL" id="JBJKFK010000083">
    <property type="protein sequence ID" value="KAL3320009.1"/>
    <property type="molecule type" value="Genomic_DNA"/>
</dbReference>
<dbReference type="InterPro" id="IPR005576">
    <property type="entry name" value="Rpb7-like_N"/>
</dbReference>
<dbReference type="CDD" id="cd04329">
    <property type="entry name" value="RNAP_II_Rpb7_N"/>
    <property type="match status" value="1"/>
</dbReference>
<dbReference type="PANTHER" id="PTHR12709">
    <property type="entry name" value="DNA-DIRECTED RNA POLYMERASE II, III"/>
    <property type="match status" value="1"/>
</dbReference>
<dbReference type="Proteomes" id="UP001626550">
    <property type="component" value="Unassembled WGS sequence"/>
</dbReference>
<organism evidence="11 12">
    <name type="scientific">Cichlidogyrus casuarinus</name>
    <dbReference type="NCBI Taxonomy" id="1844966"/>
    <lineage>
        <taxon>Eukaryota</taxon>
        <taxon>Metazoa</taxon>
        <taxon>Spiralia</taxon>
        <taxon>Lophotrochozoa</taxon>
        <taxon>Platyhelminthes</taxon>
        <taxon>Monogenea</taxon>
        <taxon>Monopisthocotylea</taxon>
        <taxon>Dactylogyridea</taxon>
        <taxon>Ancyrocephalidae</taxon>
        <taxon>Cichlidogyrus</taxon>
    </lineage>
</organism>
<keyword evidence="4 11" id="KW-0240">DNA-directed RNA polymerase</keyword>
<sequence>MDPPALNSLAATSSILSPPRPEDGAVDLRIADNRLETMERTTGNVIAMGRLEGEKYPDNSFNINPPPMLSTANLDWIGVYPIDFNDLTSGYEAYVYAPSGKIKQSESINNLDEQEKHRLAAPVLDTLHSLSTSNLMSSPPVVVNAGMPSEKIFTGKISSKFLEDLAGRIVQLMYKMRMGSIQAYALLSYMQFEHKAKETYFGPKLKDAIKFKLFSDVEGHCSGKYGFIIAVTNIEHIGDGMLPPGRGYVRYPITFRAIVFRPFKGEVLDAIVKSTNKIGVFAEAGPLNIFISKHSIPQNIKFEGLDVRDENEDEDDDNMQFVQIEDVIRVRIIGLRVDSSDIFAVGTLMAHYLGPCT</sequence>
<keyword evidence="12" id="KW-1185">Reference proteome</keyword>
<keyword evidence="5" id="KW-0804">Transcription</keyword>
<dbReference type="Pfam" id="PF03876">
    <property type="entry name" value="SHS2_Rpb7-N"/>
    <property type="match status" value="1"/>
</dbReference>
<protein>
    <recommendedName>
        <fullName evidence="3">DNA-directed RNA polymerase II subunit RPB7</fullName>
    </recommendedName>
    <alternativeName>
        <fullName evidence="7">DNA-directed RNA polymerase II subunit rpb7</fullName>
    </alternativeName>
</protein>
<dbReference type="AlphaFoldDB" id="A0ABD2QKD4"/>
<name>A0ABD2QKD4_9PLAT</name>
<evidence type="ECO:0000256" key="3">
    <source>
        <dbReference type="ARBA" id="ARBA00015928"/>
    </source>
</evidence>
<evidence type="ECO:0000256" key="6">
    <source>
        <dbReference type="ARBA" id="ARBA00023242"/>
    </source>
</evidence>
<evidence type="ECO:0000259" key="9">
    <source>
        <dbReference type="Pfam" id="PF00575"/>
    </source>
</evidence>
<dbReference type="InterPro" id="IPR012340">
    <property type="entry name" value="NA-bd_OB-fold"/>
</dbReference>
<feature type="domain" description="S1 motif" evidence="9">
    <location>
        <begin position="262"/>
        <end position="340"/>
    </location>
</feature>
<accession>A0ABD2QKD4</accession>
<evidence type="ECO:0000256" key="8">
    <source>
        <dbReference type="SAM" id="MobiDB-lite"/>
    </source>
</evidence>
<comment type="subcellular location">
    <subcellularLocation>
        <location evidence="1">Nucleus</location>
    </subcellularLocation>
</comment>
<gene>
    <name evidence="11" type="primary">POLR2G</name>
    <name evidence="11" type="ORF">Ciccas_001310</name>
</gene>
<evidence type="ECO:0000256" key="2">
    <source>
        <dbReference type="ARBA" id="ARBA00009307"/>
    </source>
</evidence>
<keyword evidence="6" id="KW-0539">Nucleus</keyword>
<evidence type="ECO:0000256" key="7">
    <source>
        <dbReference type="ARBA" id="ARBA00073912"/>
    </source>
</evidence>
<evidence type="ECO:0000256" key="5">
    <source>
        <dbReference type="ARBA" id="ARBA00023163"/>
    </source>
</evidence>